<keyword evidence="4 5" id="KW-0234">DNA repair</keyword>
<dbReference type="Pfam" id="PF02245">
    <property type="entry name" value="Pur_DNA_glyco"/>
    <property type="match status" value="1"/>
</dbReference>
<evidence type="ECO:0000256" key="3">
    <source>
        <dbReference type="ARBA" id="ARBA00022801"/>
    </source>
</evidence>
<keyword evidence="3 5" id="KW-0378">Hydrolase</keyword>
<reference evidence="6 7" key="1">
    <citation type="submission" date="2017-08" db="EMBL/GenBank/DDBJ databases">
        <title>Infants hospitalized years apart are colonized by the same room-sourced microbial strains.</title>
        <authorList>
            <person name="Brooks B."/>
            <person name="Olm M.R."/>
            <person name="Firek B.A."/>
            <person name="Baker R."/>
            <person name="Thomas B.C."/>
            <person name="Morowitz M.J."/>
            <person name="Banfield J.F."/>
        </authorList>
    </citation>
    <scope>NUCLEOTIDE SEQUENCE [LARGE SCALE GENOMIC DNA]</scope>
    <source>
        <strain evidence="6">S2_009_000_R2_73</strain>
    </source>
</reference>
<evidence type="ECO:0000313" key="6">
    <source>
        <dbReference type="EMBL" id="PZP53129.1"/>
    </source>
</evidence>
<evidence type="ECO:0000313" key="7">
    <source>
        <dbReference type="Proteomes" id="UP000249769"/>
    </source>
</evidence>
<dbReference type="GO" id="GO:0003677">
    <property type="term" value="F:DNA binding"/>
    <property type="evidence" value="ECO:0007669"/>
    <property type="project" value="InterPro"/>
</dbReference>
<dbReference type="NCBIfam" id="TIGR00567">
    <property type="entry name" value="3mg"/>
    <property type="match status" value="1"/>
</dbReference>
<gene>
    <name evidence="6" type="ORF">DI595_04545</name>
</gene>
<comment type="similarity">
    <text evidence="1 5">Belongs to the DNA glycosylase MPG family.</text>
</comment>
<dbReference type="SUPFAM" id="SSF50486">
    <property type="entry name" value="FMT C-terminal domain-like"/>
    <property type="match status" value="1"/>
</dbReference>
<evidence type="ECO:0000256" key="2">
    <source>
        <dbReference type="ARBA" id="ARBA00022763"/>
    </source>
</evidence>
<organism evidence="6 7">
    <name type="scientific">Agrobacterium fabrum</name>
    <dbReference type="NCBI Taxonomy" id="1176649"/>
    <lineage>
        <taxon>Bacteria</taxon>
        <taxon>Pseudomonadati</taxon>
        <taxon>Pseudomonadota</taxon>
        <taxon>Alphaproteobacteria</taxon>
        <taxon>Hyphomicrobiales</taxon>
        <taxon>Rhizobiaceae</taxon>
        <taxon>Rhizobium/Agrobacterium group</taxon>
        <taxon>Agrobacterium</taxon>
        <taxon>Agrobacterium tumefaciens complex</taxon>
    </lineage>
</organism>
<evidence type="ECO:0000256" key="4">
    <source>
        <dbReference type="ARBA" id="ARBA00023204"/>
    </source>
</evidence>
<comment type="caution">
    <text evidence="6">The sequence shown here is derived from an EMBL/GenBank/DDBJ whole genome shotgun (WGS) entry which is preliminary data.</text>
</comment>
<dbReference type="Proteomes" id="UP000249769">
    <property type="component" value="Unassembled WGS sequence"/>
</dbReference>
<sequence length="202" mass="21665">MNQAFGPEMQEGFFLRDAVDVARALIGAEFRIGNVGGIIVETEAYHPDDPASHSFNGQTPRNRTMFGPAGRLYVYRSYGIHWCANFVCAPGSAVLLRAIEPLTGIDMMKLRRGTDKLKLLCSGPGRLCQALAVTGDMDGAPLDAPPFFLALPKEAAALTSGRRIGISRAAEYPWRFGLKGSAFVSKKFENAAPGEVSASPAS</sequence>
<dbReference type="GO" id="GO:0003905">
    <property type="term" value="F:alkylbase DNA N-glycosylase activity"/>
    <property type="evidence" value="ECO:0007669"/>
    <property type="project" value="InterPro"/>
</dbReference>
<dbReference type="FunFam" id="3.10.300.10:FF:000001">
    <property type="entry name" value="Putative 3-methyladenine DNA glycosylase"/>
    <property type="match status" value="1"/>
</dbReference>
<name>A0A2W5HH83_9HYPH</name>
<protein>
    <recommendedName>
        <fullName evidence="5">Putative 3-methyladenine DNA glycosylase</fullName>
        <ecNumber evidence="5">3.2.2.-</ecNumber>
    </recommendedName>
</protein>
<dbReference type="NCBIfam" id="NF002003">
    <property type="entry name" value="PRK00802.1-3"/>
    <property type="match status" value="1"/>
</dbReference>
<dbReference type="EC" id="3.2.2.-" evidence="5"/>
<dbReference type="InterPro" id="IPR036995">
    <property type="entry name" value="MPG_sf"/>
</dbReference>
<dbReference type="InterPro" id="IPR003180">
    <property type="entry name" value="MPG"/>
</dbReference>
<dbReference type="CDD" id="cd00540">
    <property type="entry name" value="AAG"/>
    <property type="match status" value="1"/>
</dbReference>
<dbReference type="Gene3D" id="3.10.300.10">
    <property type="entry name" value="Methylpurine-DNA glycosylase (MPG)"/>
    <property type="match status" value="1"/>
</dbReference>
<dbReference type="AlphaFoldDB" id="A0A2W5HH83"/>
<keyword evidence="2 5" id="KW-0227">DNA damage</keyword>
<proteinExistence type="inferred from homology"/>
<dbReference type="PANTHER" id="PTHR10429:SF0">
    <property type="entry name" value="DNA-3-METHYLADENINE GLYCOSYLASE"/>
    <property type="match status" value="1"/>
</dbReference>
<dbReference type="PANTHER" id="PTHR10429">
    <property type="entry name" value="DNA-3-METHYLADENINE GLYCOSYLASE"/>
    <property type="match status" value="1"/>
</dbReference>
<dbReference type="InterPro" id="IPR011034">
    <property type="entry name" value="Formyl_transferase-like_C_sf"/>
</dbReference>
<dbReference type="GO" id="GO:0006284">
    <property type="term" value="P:base-excision repair"/>
    <property type="evidence" value="ECO:0007669"/>
    <property type="project" value="InterPro"/>
</dbReference>
<evidence type="ECO:0000256" key="1">
    <source>
        <dbReference type="ARBA" id="ARBA00009232"/>
    </source>
</evidence>
<dbReference type="HAMAP" id="MF_00527">
    <property type="entry name" value="3MGH"/>
    <property type="match status" value="1"/>
</dbReference>
<accession>A0A2W5HH83</accession>
<dbReference type="EMBL" id="QFOL01000026">
    <property type="protein sequence ID" value="PZP53129.1"/>
    <property type="molecule type" value="Genomic_DNA"/>
</dbReference>
<evidence type="ECO:0000256" key="5">
    <source>
        <dbReference type="HAMAP-Rule" id="MF_00527"/>
    </source>
</evidence>